<feature type="transmembrane region" description="Helical" evidence="6">
    <location>
        <begin position="39"/>
        <end position="59"/>
    </location>
</feature>
<keyword evidence="4 6" id="KW-1133">Transmembrane helix</keyword>
<comment type="subcellular location">
    <subcellularLocation>
        <location evidence="1">Cell membrane</location>
        <topology evidence="1">Multi-pass membrane protein</topology>
    </subcellularLocation>
</comment>
<dbReference type="InterPro" id="IPR001851">
    <property type="entry name" value="ABC_transp_permease"/>
</dbReference>
<evidence type="ECO:0000256" key="6">
    <source>
        <dbReference type="SAM" id="Phobius"/>
    </source>
</evidence>
<dbReference type="EMBL" id="CP035503">
    <property type="protein sequence ID" value="QDL37239.1"/>
    <property type="molecule type" value="Genomic_DNA"/>
</dbReference>
<evidence type="ECO:0000256" key="2">
    <source>
        <dbReference type="ARBA" id="ARBA00022475"/>
    </source>
</evidence>
<evidence type="ECO:0000313" key="7">
    <source>
        <dbReference type="EMBL" id="QDL37239.1"/>
    </source>
</evidence>
<evidence type="ECO:0000256" key="1">
    <source>
        <dbReference type="ARBA" id="ARBA00004651"/>
    </source>
</evidence>
<dbReference type="GO" id="GO:0005886">
    <property type="term" value="C:plasma membrane"/>
    <property type="evidence" value="ECO:0007669"/>
    <property type="project" value="UniProtKB-SubCell"/>
</dbReference>
<accession>A0A515DA18</accession>
<evidence type="ECO:0000256" key="5">
    <source>
        <dbReference type="ARBA" id="ARBA00023136"/>
    </source>
</evidence>
<dbReference type="PANTHER" id="PTHR30482">
    <property type="entry name" value="HIGH-AFFINITY BRANCHED-CHAIN AMINO ACID TRANSPORT SYSTEM PERMEASE"/>
    <property type="match status" value="1"/>
</dbReference>
<feature type="transmembrane region" description="Helical" evidence="6">
    <location>
        <begin position="12"/>
        <end position="32"/>
    </location>
</feature>
<dbReference type="OrthoDB" id="9814461at2"/>
<keyword evidence="3 6" id="KW-0812">Transmembrane</keyword>
<feature type="transmembrane region" description="Helical" evidence="6">
    <location>
        <begin position="254"/>
        <end position="272"/>
    </location>
</feature>
<dbReference type="InterPro" id="IPR043428">
    <property type="entry name" value="LivM-like"/>
</dbReference>
<evidence type="ECO:0000313" key="8">
    <source>
        <dbReference type="Proteomes" id="UP000316798"/>
    </source>
</evidence>
<gene>
    <name evidence="7" type="ORF">EUB48_08040</name>
</gene>
<feature type="transmembrane region" description="Helical" evidence="6">
    <location>
        <begin position="122"/>
        <end position="145"/>
    </location>
</feature>
<proteinExistence type="predicted"/>
<evidence type="ECO:0000256" key="4">
    <source>
        <dbReference type="ARBA" id="ARBA00022989"/>
    </source>
</evidence>
<feature type="transmembrane region" description="Helical" evidence="6">
    <location>
        <begin position="92"/>
        <end position="110"/>
    </location>
</feature>
<keyword evidence="2" id="KW-1003">Cell membrane</keyword>
<feature type="transmembrane region" description="Helical" evidence="6">
    <location>
        <begin position="65"/>
        <end position="85"/>
    </location>
</feature>
<sequence>MNVQAIVDFFGSYGFLIYLVAQNAVLALSVYIMLLAGQLSLACIGFMAIGAYSSALLSMNAGVPYPFSLVLAAMISAGIAFLIGGPILRLKGVYLAITTVGFGELVRFTVLNWDYAGGAMGLSAIPAATETWHVFAFLVLLLYGFHQLRHSRYGRALVAIGRDEMAARTMGIPTTRYKIAAFVAGAVMASVAGSFSAHHTNYLSPSEFSFFAAVLVLIYAVFGGLGSYWGPVLGAIVLTLLPEVFRFLQDWRMIIYGVSVLVVVVFVPDGLLEVRKLFRRRKDRVAHADPAMEGPKA</sequence>
<organism evidence="7 8">
    <name type="scientific">Rhodoferax sediminis</name>
    <dbReference type="NCBI Taxonomy" id="2509614"/>
    <lineage>
        <taxon>Bacteria</taxon>
        <taxon>Pseudomonadati</taxon>
        <taxon>Pseudomonadota</taxon>
        <taxon>Betaproteobacteria</taxon>
        <taxon>Burkholderiales</taxon>
        <taxon>Comamonadaceae</taxon>
        <taxon>Rhodoferax</taxon>
    </lineage>
</organism>
<name>A0A515DA18_9BURK</name>
<reference evidence="7 8" key="1">
    <citation type="submission" date="2019-01" db="EMBL/GenBank/DDBJ databases">
        <title>Genomic insights into a novel species Rhodoferax sp.</title>
        <authorList>
            <person name="Jin L."/>
        </authorList>
    </citation>
    <scope>NUCLEOTIDE SEQUENCE [LARGE SCALE GENOMIC DNA]</scope>
    <source>
        <strain evidence="7 8">CHu59-6-5</strain>
    </source>
</reference>
<dbReference type="Proteomes" id="UP000316798">
    <property type="component" value="Chromosome"/>
</dbReference>
<dbReference type="CDD" id="cd06581">
    <property type="entry name" value="TM_PBP1_LivM_like"/>
    <property type="match status" value="1"/>
</dbReference>
<dbReference type="Pfam" id="PF02653">
    <property type="entry name" value="BPD_transp_2"/>
    <property type="match status" value="1"/>
</dbReference>
<evidence type="ECO:0000256" key="3">
    <source>
        <dbReference type="ARBA" id="ARBA00022692"/>
    </source>
</evidence>
<keyword evidence="8" id="KW-1185">Reference proteome</keyword>
<feature type="transmembrane region" description="Helical" evidence="6">
    <location>
        <begin position="177"/>
        <end position="196"/>
    </location>
</feature>
<feature type="transmembrane region" description="Helical" evidence="6">
    <location>
        <begin position="208"/>
        <end position="225"/>
    </location>
</feature>
<dbReference type="AlphaFoldDB" id="A0A515DA18"/>
<dbReference type="PANTHER" id="PTHR30482:SF10">
    <property type="entry name" value="HIGH-AFFINITY BRANCHED-CHAIN AMINO ACID TRANSPORT PROTEIN BRAE"/>
    <property type="match status" value="1"/>
</dbReference>
<protein>
    <submittedName>
        <fullName evidence="7">Branched-chain amino acid ABC transporter permease</fullName>
    </submittedName>
</protein>
<dbReference type="GO" id="GO:0015658">
    <property type="term" value="F:branched-chain amino acid transmembrane transporter activity"/>
    <property type="evidence" value="ECO:0007669"/>
    <property type="project" value="InterPro"/>
</dbReference>
<keyword evidence="5 6" id="KW-0472">Membrane</keyword>
<dbReference type="KEGG" id="rhf:EUB48_08040"/>